<evidence type="ECO:0000259" key="9">
    <source>
        <dbReference type="Pfam" id="PF06958"/>
    </source>
</evidence>
<evidence type="ECO:0000256" key="1">
    <source>
        <dbReference type="ARBA" id="ARBA00006811"/>
    </source>
</evidence>
<dbReference type="SUPFAM" id="SSF69369">
    <property type="entry name" value="Cloacin translocation domain"/>
    <property type="match status" value="1"/>
</dbReference>
<dbReference type="Proteomes" id="UP000318428">
    <property type="component" value="Unassembled WGS sequence"/>
</dbReference>
<dbReference type="InterPro" id="IPR037146">
    <property type="entry name" value="Colicin/pyocin_DNase_dom_sf"/>
</dbReference>
<feature type="coiled-coil region" evidence="8">
    <location>
        <begin position="385"/>
        <end position="485"/>
    </location>
</feature>
<dbReference type="PRINTS" id="PR01300">
    <property type="entry name" value="PYOCINKILLER"/>
</dbReference>
<keyword evidence="11" id="KW-1185">Reference proteome</keyword>
<evidence type="ECO:0000256" key="4">
    <source>
        <dbReference type="ARBA" id="ARBA00022759"/>
    </source>
</evidence>
<comment type="caution">
    <text evidence="10">The sequence shown here is derived from an EMBL/GenBank/DDBJ whole genome shotgun (WGS) entry which is preliminary data.</text>
</comment>
<dbReference type="Pfam" id="PF06958">
    <property type="entry name" value="Pyocin_S"/>
    <property type="match status" value="1"/>
</dbReference>
<keyword evidence="5" id="KW-0378">Hydrolase</keyword>
<name>A0ABY3GQZ4_9PSED</name>
<dbReference type="CDD" id="cd00085">
    <property type="entry name" value="HNHc"/>
    <property type="match status" value="1"/>
</dbReference>
<dbReference type="InterPro" id="IPR044925">
    <property type="entry name" value="His-Me_finger_sf"/>
</dbReference>
<keyword evidence="4" id="KW-0255">Endonuclease</keyword>
<evidence type="ECO:0000256" key="7">
    <source>
        <dbReference type="ARBA" id="ARBA00023048"/>
    </source>
</evidence>
<keyword evidence="3" id="KW-0540">Nuclease</keyword>
<keyword evidence="8" id="KW-0175">Coiled coil</keyword>
<evidence type="ECO:0000256" key="3">
    <source>
        <dbReference type="ARBA" id="ARBA00022722"/>
    </source>
</evidence>
<dbReference type="Pfam" id="PF21431">
    <property type="entry name" value="Col-Pyo_DNase"/>
    <property type="match status" value="1"/>
</dbReference>
<dbReference type="EMBL" id="VFIO01000001">
    <property type="protein sequence ID" value="TWR93093.1"/>
    <property type="molecule type" value="Genomic_DNA"/>
</dbReference>
<dbReference type="PANTHER" id="PTHR12239">
    <property type="entry name" value="PROTEIN CBG20215-RELATED"/>
    <property type="match status" value="1"/>
</dbReference>
<evidence type="ECO:0000256" key="5">
    <source>
        <dbReference type="ARBA" id="ARBA00022801"/>
    </source>
</evidence>
<keyword evidence="6" id="KW-0044">Antibiotic</keyword>
<organism evidence="10 11">
    <name type="scientific">Pseudomonas saxonica</name>
    <dbReference type="NCBI Taxonomy" id="2600598"/>
    <lineage>
        <taxon>Bacteria</taxon>
        <taxon>Pseudomonadati</taxon>
        <taxon>Pseudomonadota</taxon>
        <taxon>Gammaproteobacteria</taxon>
        <taxon>Pseudomonadales</taxon>
        <taxon>Pseudomonadaceae</taxon>
        <taxon>Pseudomonas</taxon>
    </lineage>
</organism>
<dbReference type="RefSeq" id="WP_146384291.1">
    <property type="nucleotide sequence ID" value="NZ_VFIO01000001.1"/>
</dbReference>
<dbReference type="PANTHER" id="PTHR12239:SF41">
    <property type="entry name" value="MEMBRANE ASSOCIATED PROTEIN, PUTATIVE-RELATED"/>
    <property type="match status" value="1"/>
</dbReference>
<accession>A0ABY3GQZ4</accession>
<evidence type="ECO:0000313" key="11">
    <source>
        <dbReference type="Proteomes" id="UP000318428"/>
    </source>
</evidence>
<dbReference type="SUPFAM" id="SSF54060">
    <property type="entry name" value="His-Me finger endonucleases"/>
    <property type="match status" value="1"/>
</dbReference>
<feature type="domain" description="Pyosin/cloacin translocation" evidence="9">
    <location>
        <begin position="589"/>
        <end position="724"/>
    </location>
</feature>
<evidence type="ECO:0000256" key="8">
    <source>
        <dbReference type="SAM" id="Coils"/>
    </source>
</evidence>
<protein>
    <submittedName>
        <fullName evidence="10">S-type Pyocin</fullName>
    </submittedName>
</protein>
<sequence length="859" mass="92398">MSNDIERYLGPHKKLGPGSYEIGSVVTRAPQLIEFGGGYNTWGLNEGPRRGEGGPSNIQTVAKPNVVAELLNDQIHNQADMERDYAVRMNGVKPDVEREVNVRKQAAKGSQPLTPAQAAAIDQQVTLDLVLSKINQYAELAPATYGLYGQSPYFLMTYLSRQKIHEFIHSDNGSNPREVLMALYAQFDAVYKSAMDLKALSLSIEILAEQLPQLALNLERSEGVAADAALYERLNTVAKERDLHARQLPGFLQSELLGAAGSVAGLKPSLVMAHYKATLERMAASKIAAIKPIVAPTPYERGGITYSPPAHNPKINAPLRQPELQALYELVHLQTHTQLGTKWITYHDALLKRESARHLTATANAFGGLAERADRAEHLIDAKLLADEQARAAAVAEAKRVAEEQARAAAEAEAKRVAEEQARAAAEVEAKRVAEEQARAAAEAEAKRVAEEQARVAAEAEVRRVAEEQARAAAETEAKRVAEEQVRVAEAIRVANTFVASGPAAATSPLFMTASGVLDVIDAAGVTLQAAIRSAVAALSNVAAGTASGLMVGVTALIYSPKLANGELPERYAFSTPLSDLASVHVQGLQAIADASGAVDLPVRISSKTTVDGQSEVYVAITDGAIVPSKVRVVAATYNPQLNVYSVTTSSIPPRTLTWTPIVNPDNSSTTSPTVQPEAPVYTGATVTPILGRIDTFPGLAEAGFDDFITVFPVDSGLPPLYVMFRDPREDPGTATGMGQPIVGVWLGADTQDGGAAIPAQIADRLRSIKFKSFREFRETLWTEIYNDPELSGQFIVANRARMSSGKAAKTRKVDAVGGRSTFEIHHVRELAKGGDVYNIDNMLILTPKRHIEIHKRKP</sequence>
<evidence type="ECO:0000256" key="6">
    <source>
        <dbReference type="ARBA" id="ARBA00023022"/>
    </source>
</evidence>
<gene>
    <name evidence="10" type="ORF">FJD38_05635</name>
</gene>
<keyword evidence="7" id="KW-0078">Bacteriocin</keyword>
<proteinExistence type="inferred from homology"/>
<comment type="similarity">
    <text evidence="1">Belongs to the colicin/pyosin nuclease family.</text>
</comment>
<reference evidence="10 11" key="1">
    <citation type="submission" date="2019-06" db="EMBL/GenBank/DDBJ databases">
        <title>Pseudomonas bimorpha sp. nov. isolated from bovine raw milk and skim milk concentrate.</title>
        <authorList>
            <person name="Hofmann K."/>
            <person name="Huptas C."/>
            <person name="Doll E."/>
            <person name="Scherer S."/>
            <person name="Wenning M."/>
        </authorList>
    </citation>
    <scope>NUCLEOTIDE SEQUENCE [LARGE SCALE GENOMIC DNA]</scope>
    <source>
        <strain evidence="10 11">DSM 108989</strain>
    </source>
</reference>
<keyword evidence="2" id="KW-0929">Antimicrobial</keyword>
<dbReference type="InterPro" id="IPR003060">
    <property type="entry name" value="Pyocin_killer"/>
</dbReference>
<evidence type="ECO:0000256" key="2">
    <source>
        <dbReference type="ARBA" id="ARBA00022529"/>
    </source>
</evidence>
<evidence type="ECO:0000313" key="10">
    <source>
        <dbReference type="EMBL" id="TWR93093.1"/>
    </source>
</evidence>
<dbReference type="InterPro" id="IPR016128">
    <property type="entry name" value="Pyosin/cloacin_T_dom"/>
</dbReference>
<dbReference type="Gene3D" id="3.90.540.10">
    <property type="entry name" value="Colicin/pyocin, DNase domain"/>
    <property type="match status" value="1"/>
</dbReference>
<dbReference type="InterPro" id="IPR052293">
    <property type="entry name" value="SRRP"/>
</dbReference>
<dbReference type="InterPro" id="IPR003615">
    <property type="entry name" value="HNH_nuc"/>
</dbReference>
<dbReference type="InterPro" id="IPR036302">
    <property type="entry name" value="Pyosin/cloacin_T_dom_sf"/>
</dbReference>